<proteinExistence type="predicted"/>
<dbReference type="Gene3D" id="2.130.10.130">
    <property type="entry name" value="Integrin alpha, N-terminal"/>
    <property type="match status" value="1"/>
</dbReference>
<accession>A0A7R9GYB8</accession>
<gene>
    <name evidence="1" type="ORF">TCEB3V08_LOCUS5726</name>
</gene>
<protein>
    <submittedName>
        <fullName evidence="1">Uncharacterized protein</fullName>
    </submittedName>
</protein>
<dbReference type="InterPro" id="IPR028994">
    <property type="entry name" value="Integrin_alpha_N"/>
</dbReference>
<name>A0A7R9GYB8_TIMCR</name>
<evidence type="ECO:0000313" key="1">
    <source>
        <dbReference type="EMBL" id="CAD7400842.1"/>
    </source>
</evidence>
<dbReference type="AlphaFoldDB" id="A0A7R9GYB8"/>
<organism evidence="1">
    <name type="scientific">Timema cristinae</name>
    <name type="common">Walking stick</name>
    <dbReference type="NCBI Taxonomy" id="61476"/>
    <lineage>
        <taxon>Eukaryota</taxon>
        <taxon>Metazoa</taxon>
        <taxon>Ecdysozoa</taxon>
        <taxon>Arthropoda</taxon>
        <taxon>Hexapoda</taxon>
        <taxon>Insecta</taxon>
        <taxon>Pterygota</taxon>
        <taxon>Neoptera</taxon>
        <taxon>Polyneoptera</taxon>
        <taxon>Phasmatodea</taxon>
        <taxon>Timematodea</taxon>
        <taxon>Timematoidea</taxon>
        <taxon>Timematidae</taxon>
        <taxon>Timema</taxon>
    </lineage>
</organism>
<dbReference type="EMBL" id="OC318166">
    <property type="protein sequence ID" value="CAD7400842.1"/>
    <property type="molecule type" value="Genomic_DNA"/>
</dbReference>
<sequence>MGEDGFYENVSAFVIREDFIALINFGMRKTVTVSRVEAWSGVVGVVNTGPVEFLHEPVVEKKANSLQIHSPTSQGQLVTFTCMTRRGVYVEETRDVTFFSVTWNLTCTFRNRLIISAHHLKTNCAHSLGPSSLGYSSSDPRESPLLGNVFGLVVGAPRANSTLQNHLNIYQPGVTYQCDLSQDNKCSQIVLDPTGKLYQWTGH</sequence>
<reference evidence="1" key="1">
    <citation type="submission" date="2020-11" db="EMBL/GenBank/DDBJ databases">
        <authorList>
            <person name="Tran Van P."/>
        </authorList>
    </citation>
    <scope>NUCLEOTIDE SEQUENCE</scope>
</reference>